<proteinExistence type="predicted"/>
<gene>
    <name evidence="2" type="ORF">EBB_19735</name>
</gene>
<reference evidence="2 3" key="1">
    <citation type="submission" date="2020-09" db="EMBL/GenBank/DDBJ databases">
        <title>Methylomonas albis sp. nov. and Methylomonas fluvii sp. nov.: Two cold-adapted methanotrophs from the River Elbe and an amended description of Methylovulum psychrotolerans strain Eb1.</title>
        <authorList>
            <person name="Bussmann I.K."/>
            <person name="Klings K.-W."/>
            <person name="Warnstedt J."/>
            <person name="Hoppert M."/>
            <person name="Saborowski A."/>
            <person name="Horn F."/>
            <person name="Liebner S."/>
        </authorList>
    </citation>
    <scope>NUCLEOTIDE SEQUENCE [LARGE SCALE GENOMIC DNA]</scope>
    <source>
        <strain evidence="2 3">EbB</strain>
    </source>
</reference>
<organism evidence="2 3">
    <name type="scientific">Methylomonas fluvii</name>
    <dbReference type="NCBI Taxonomy" id="1854564"/>
    <lineage>
        <taxon>Bacteria</taxon>
        <taxon>Pseudomonadati</taxon>
        <taxon>Pseudomonadota</taxon>
        <taxon>Gammaproteobacteria</taxon>
        <taxon>Methylococcales</taxon>
        <taxon>Methylococcaceae</taxon>
        <taxon>Methylomonas</taxon>
    </lineage>
</organism>
<dbReference type="RefSeq" id="WP_192395453.1">
    <property type="nucleotide sequence ID" value="NZ_CAJHIU010000003.1"/>
</dbReference>
<protein>
    <submittedName>
        <fullName evidence="2">Uncharacterized protein</fullName>
    </submittedName>
</protein>
<accession>A0ABR9DHW4</accession>
<sequence>MRFLSETLDLDDAPEGVGATSVGGQDPDRSALERITFDTLDLPCFLVRDDWFDLNGKRKPGVWFCYQSAAAVGKPVTPTAIRICSPLYVAAVTHTEDGRYFG</sequence>
<dbReference type="Proteomes" id="UP000641152">
    <property type="component" value="Unassembled WGS sequence"/>
</dbReference>
<evidence type="ECO:0000313" key="3">
    <source>
        <dbReference type="Proteomes" id="UP000641152"/>
    </source>
</evidence>
<comment type="caution">
    <text evidence="2">The sequence shown here is derived from an EMBL/GenBank/DDBJ whole genome shotgun (WGS) entry which is preliminary data.</text>
</comment>
<dbReference type="EMBL" id="JACXST010000003">
    <property type="protein sequence ID" value="MBD9362698.1"/>
    <property type="molecule type" value="Genomic_DNA"/>
</dbReference>
<name>A0ABR9DHW4_9GAMM</name>
<keyword evidence="3" id="KW-1185">Reference proteome</keyword>
<evidence type="ECO:0000313" key="2">
    <source>
        <dbReference type="EMBL" id="MBD9362698.1"/>
    </source>
</evidence>
<evidence type="ECO:0000256" key="1">
    <source>
        <dbReference type="SAM" id="MobiDB-lite"/>
    </source>
</evidence>
<feature type="region of interest" description="Disordered" evidence="1">
    <location>
        <begin position="1"/>
        <end position="25"/>
    </location>
</feature>